<organism evidence="3 4">
    <name type="scientific">Thalassotalea castellviae</name>
    <dbReference type="NCBI Taxonomy" id="3075612"/>
    <lineage>
        <taxon>Bacteria</taxon>
        <taxon>Pseudomonadati</taxon>
        <taxon>Pseudomonadota</taxon>
        <taxon>Gammaproteobacteria</taxon>
        <taxon>Alteromonadales</taxon>
        <taxon>Colwelliaceae</taxon>
        <taxon>Thalassotalea</taxon>
    </lineage>
</organism>
<evidence type="ECO:0000259" key="2">
    <source>
        <dbReference type="Pfam" id="PF07589"/>
    </source>
</evidence>
<dbReference type="EMBL" id="JAVRIF010000007">
    <property type="protein sequence ID" value="MDT0604449.1"/>
    <property type="molecule type" value="Genomic_DNA"/>
</dbReference>
<sequence length="303" mass="32892">MKKGLKQLMAVLMCSAAFISTNASATLVSAGECTTDSVTLDHVSVVGDNTNTNLLSSGHDATSCIGTYWGQDIIGGGAYTDNNIGELGDGFLNGQWGVLTGNEFLDGPEDLQDLDGDGNATDPGWIHLGDTWKKWSTGFTTSYDEVGTHEEITFQVNELLTLSFGCKEYFASFVSGYNCADNSGYWKLTTELGIIDDVQSLLGKATFDHLAFSINSLTRFAVYDFNFKDIFAAENNADLNFNTPYMLSGSFNMDDFPTFGNDAQPLHINVWARDPAQVPEPSTILLAGLGLFGLMLNRRKVNN</sequence>
<feature type="chain" id="PRO_5046196199" evidence="1">
    <location>
        <begin position="26"/>
        <end position="303"/>
    </location>
</feature>
<evidence type="ECO:0000313" key="3">
    <source>
        <dbReference type="EMBL" id="MDT0604449.1"/>
    </source>
</evidence>
<comment type="caution">
    <text evidence="3">The sequence shown here is derived from an EMBL/GenBank/DDBJ whole genome shotgun (WGS) entry which is preliminary data.</text>
</comment>
<dbReference type="Proteomes" id="UP001266357">
    <property type="component" value="Unassembled WGS sequence"/>
</dbReference>
<protein>
    <submittedName>
        <fullName evidence="3">PEP-CTERM sorting domain-containing protein</fullName>
    </submittedName>
</protein>
<evidence type="ECO:0000256" key="1">
    <source>
        <dbReference type="SAM" id="SignalP"/>
    </source>
</evidence>
<dbReference type="InterPro" id="IPR013424">
    <property type="entry name" value="Ice-binding_C"/>
</dbReference>
<feature type="signal peptide" evidence="1">
    <location>
        <begin position="1"/>
        <end position="25"/>
    </location>
</feature>
<dbReference type="Pfam" id="PF07589">
    <property type="entry name" value="PEP-CTERM"/>
    <property type="match status" value="1"/>
</dbReference>
<keyword evidence="1" id="KW-0732">Signal</keyword>
<dbReference type="NCBIfam" id="TIGR02595">
    <property type="entry name" value="PEP_CTERM"/>
    <property type="match status" value="1"/>
</dbReference>
<proteinExistence type="predicted"/>
<keyword evidence="4" id="KW-1185">Reference proteome</keyword>
<gene>
    <name evidence="3" type="ORF">RM573_12645</name>
</gene>
<reference evidence="3 4" key="1">
    <citation type="submission" date="2023-09" db="EMBL/GenBank/DDBJ databases">
        <authorList>
            <person name="Rey-Velasco X."/>
        </authorList>
    </citation>
    <scope>NUCLEOTIDE SEQUENCE [LARGE SCALE GENOMIC DNA]</scope>
    <source>
        <strain evidence="3 4">W431</strain>
    </source>
</reference>
<accession>A0ABU3A2N8</accession>
<feature type="domain" description="Ice-binding protein C-terminal" evidence="2">
    <location>
        <begin position="277"/>
        <end position="299"/>
    </location>
</feature>
<evidence type="ECO:0000313" key="4">
    <source>
        <dbReference type="Proteomes" id="UP001266357"/>
    </source>
</evidence>
<name>A0ABU3A2N8_9GAMM</name>
<dbReference type="RefSeq" id="WP_311582565.1">
    <property type="nucleotide sequence ID" value="NZ_JAVRIF010000007.1"/>
</dbReference>